<keyword evidence="3" id="KW-1185">Reference proteome</keyword>
<name>A0A8H6LXU4_9AGAR</name>
<gene>
    <name evidence="2" type="ORF">DFP72DRAFT_855701</name>
</gene>
<evidence type="ECO:0000256" key="1">
    <source>
        <dbReference type="SAM" id="MobiDB-lite"/>
    </source>
</evidence>
<reference evidence="2 3" key="1">
    <citation type="submission" date="2020-07" db="EMBL/GenBank/DDBJ databases">
        <title>Comparative genomics of pyrophilous fungi reveals a link between fire events and developmental genes.</title>
        <authorList>
            <consortium name="DOE Joint Genome Institute"/>
            <person name="Steindorff A.S."/>
            <person name="Carver A."/>
            <person name="Calhoun S."/>
            <person name="Stillman K."/>
            <person name="Liu H."/>
            <person name="Lipzen A."/>
            <person name="Pangilinan J."/>
            <person name="Labutti K."/>
            <person name="Bruns T.D."/>
            <person name="Grigoriev I.V."/>
        </authorList>
    </citation>
    <scope>NUCLEOTIDE SEQUENCE [LARGE SCALE GENOMIC DNA]</scope>
    <source>
        <strain evidence="2 3">CBS 144469</strain>
    </source>
</reference>
<evidence type="ECO:0000313" key="2">
    <source>
        <dbReference type="EMBL" id="KAF6746059.1"/>
    </source>
</evidence>
<dbReference type="AlphaFoldDB" id="A0A8H6LXU4"/>
<feature type="region of interest" description="Disordered" evidence="1">
    <location>
        <begin position="122"/>
        <end position="162"/>
    </location>
</feature>
<sequence length="229" mass="25567">MQEGKEPSIVRMLGRIVPCDPGLEDPEMELKKEAPRFPSTYWKLRGLRVAMAQDQHLKGYMGTVKDVLEDRTAVVELDAQSVASKTTVACPVSRLASYGESGLVGVDLLADNIKDNTWVHKPLDRPEHLRPIPQRPSTPCPPTPSTSEGHLSPAWNPASGTAKEATPMRTWFPLMKKRHPGSAVLPFSCLVRLEEFSDLVACRMTAWNEDGKILVSPQMHQFRRWTSKS</sequence>
<comment type="caution">
    <text evidence="2">The sequence shown here is derived from an EMBL/GenBank/DDBJ whole genome shotgun (WGS) entry which is preliminary data.</text>
</comment>
<dbReference type="Proteomes" id="UP000521943">
    <property type="component" value="Unassembled WGS sequence"/>
</dbReference>
<accession>A0A8H6LXU4</accession>
<proteinExistence type="predicted"/>
<feature type="compositionally biased region" description="Pro residues" evidence="1">
    <location>
        <begin position="133"/>
        <end position="144"/>
    </location>
</feature>
<dbReference type="EMBL" id="JACGCI010000096">
    <property type="protein sequence ID" value="KAF6746059.1"/>
    <property type="molecule type" value="Genomic_DNA"/>
</dbReference>
<protein>
    <submittedName>
        <fullName evidence="2">Uncharacterized protein</fullName>
    </submittedName>
</protein>
<organism evidence="2 3">
    <name type="scientific">Ephemerocybe angulata</name>
    <dbReference type="NCBI Taxonomy" id="980116"/>
    <lineage>
        <taxon>Eukaryota</taxon>
        <taxon>Fungi</taxon>
        <taxon>Dikarya</taxon>
        <taxon>Basidiomycota</taxon>
        <taxon>Agaricomycotina</taxon>
        <taxon>Agaricomycetes</taxon>
        <taxon>Agaricomycetidae</taxon>
        <taxon>Agaricales</taxon>
        <taxon>Agaricineae</taxon>
        <taxon>Psathyrellaceae</taxon>
        <taxon>Ephemerocybe</taxon>
    </lineage>
</organism>
<evidence type="ECO:0000313" key="3">
    <source>
        <dbReference type="Proteomes" id="UP000521943"/>
    </source>
</evidence>